<dbReference type="PANTHER" id="PTHR43850:SF2">
    <property type="entry name" value="ABC TRANSPORTER ATP-BINDING PROTEIN MA_4021-RELATED"/>
    <property type="match status" value="1"/>
</dbReference>
<sequence length="271" mass="30857">MKGTIFELTCPLILKVSILNHMIEANNLSLEIRGKIILKNINFRLNNKALILGPNGSGKTTLLKTLSGFYRYKGSVKIDGNELKDINYISLSTNIPDAYYIAMKVKDILSILSEIKGCKKDLFESMMKEVNINPLDKNPFSLSMGEKTIVFTALALSSEPKIVMIDEPFENLDKNRKNIMMKWLNKYGKEGFIVTHDLEMLKNFQEWNMYLMIEGKLYGPITVKEFLSSKLVEGNKEGSILKIEIGERKYSLVSSKDNSSILDINNIYDYV</sequence>
<evidence type="ECO:0000313" key="4">
    <source>
        <dbReference type="EMBL" id="AWR95536.1"/>
    </source>
</evidence>
<feature type="domain" description="ABC transporter" evidence="3">
    <location>
        <begin position="23"/>
        <end position="239"/>
    </location>
</feature>
<reference evidence="4 5" key="1">
    <citation type="submission" date="2018-05" db="EMBL/GenBank/DDBJ databases">
        <title>Complete Genome Sequences of Extremely Thermoacidophilic, Metal-Mobilizing Type-Strain Members of the Archaeal Family Sulfolobaceae: Acidianus brierleyi DSM-1651T, Acidianus sulfidivorans DSM-18786T, Metallosphaera hakonensis DSM-7519T, and Metallosphaera prunae DSM-10039T.</title>
        <authorList>
            <person name="Counts J.A."/>
            <person name="Kelly R.M."/>
        </authorList>
    </citation>
    <scope>NUCLEOTIDE SEQUENCE [LARGE SCALE GENOMIC DNA]</scope>
    <source>
        <strain evidence="4 5">DSM 1651</strain>
    </source>
</reference>
<evidence type="ECO:0000259" key="3">
    <source>
        <dbReference type="PROSITE" id="PS50893"/>
    </source>
</evidence>
<dbReference type="Gene3D" id="3.40.50.300">
    <property type="entry name" value="P-loop containing nucleotide triphosphate hydrolases"/>
    <property type="match status" value="1"/>
</dbReference>
<dbReference type="InterPro" id="IPR003439">
    <property type="entry name" value="ABC_transporter-like_ATP-bd"/>
</dbReference>
<dbReference type="EMBL" id="CP029289">
    <property type="protein sequence ID" value="AWR95536.1"/>
    <property type="molecule type" value="Genomic_DNA"/>
</dbReference>
<protein>
    <recommendedName>
        <fullName evidence="3">ABC transporter domain-containing protein</fullName>
    </recommendedName>
</protein>
<evidence type="ECO:0000256" key="1">
    <source>
        <dbReference type="ARBA" id="ARBA00022741"/>
    </source>
</evidence>
<keyword evidence="1" id="KW-0547">Nucleotide-binding</keyword>
<keyword evidence="5" id="KW-1185">Reference proteome</keyword>
<dbReference type="SMART" id="SM00382">
    <property type="entry name" value="AAA"/>
    <property type="match status" value="1"/>
</dbReference>
<dbReference type="GO" id="GO:0016887">
    <property type="term" value="F:ATP hydrolysis activity"/>
    <property type="evidence" value="ECO:0007669"/>
    <property type="project" value="InterPro"/>
</dbReference>
<organism evidence="4 5">
    <name type="scientific">Acidianus brierleyi</name>
    <dbReference type="NCBI Taxonomy" id="41673"/>
    <lineage>
        <taxon>Archaea</taxon>
        <taxon>Thermoproteota</taxon>
        <taxon>Thermoprotei</taxon>
        <taxon>Sulfolobales</taxon>
        <taxon>Sulfolobaceae</taxon>
        <taxon>Acidianus</taxon>
    </lineage>
</organism>
<proteinExistence type="predicted"/>
<name>A0A2U9IHS0_9CREN</name>
<dbReference type="KEGG" id="abri:DFR85_14010"/>
<dbReference type="GO" id="GO:0005524">
    <property type="term" value="F:ATP binding"/>
    <property type="evidence" value="ECO:0007669"/>
    <property type="project" value="UniProtKB-KW"/>
</dbReference>
<dbReference type="Pfam" id="PF00005">
    <property type="entry name" value="ABC_tran"/>
    <property type="match status" value="1"/>
</dbReference>
<dbReference type="PANTHER" id="PTHR43850">
    <property type="entry name" value="ABC TRANSPORTER ATP-BINDING PROTEIN MA_4021-RELATED"/>
    <property type="match status" value="1"/>
</dbReference>
<evidence type="ECO:0000313" key="5">
    <source>
        <dbReference type="Proteomes" id="UP000248044"/>
    </source>
</evidence>
<dbReference type="PROSITE" id="PS50893">
    <property type="entry name" value="ABC_TRANSPORTER_2"/>
    <property type="match status" value="1"/>
</dbReference>
<gene>
    <name evidence="4" type="ORF">DFR85_14010</name>
</gene>
<dbReference type="Proteomes" id="UP000248044">
    <property type="component" value="Chromosome"/>
</dbReference>
<dbReference type="InterPro" id="IPR003593">
    <property type="entry name" value="AAA+_ATPase"/>
</dbReference>
<keyword evidence="2" id="KW-0067">ATP-binding</keyword>
<dbReference type="AlphaFoldDB" id="A0A2U9IHS0"/>
<dbReference type="InterPro" id="IPR027417">
    <property type="entry name" value="P-loop_NTPase"/>
</dbReference>
<dbReference type="SUPFAM" id="SSF52540">
    <property type="entry name" value="P-loop containing nucleoside triphosphate hydrolases"/>
    <property type="match status" value="1"/>
</dbReference>
<evidence type="ECO:0000256" key="2">
    <source>
        <dbReference type="ARBA" id="ARBA00022840"/>
    </source>
</evidence>
<accession>A0A2U9IHS0</accession>